<dbReference type="eggNOG" id="ENOG502SYS3">
    <property type="taxonomic scope" value="Eukaryota"/>
</dbReference>
<keyword evidence="2" id="KW-1133">Transmembrane helix</keyword>
<feature type="region of interest" description="Disordered" evidence="1">
    <location>
        <begin position="240"/>
        <end position="259"/>
    </location>
</feature>
<dbReference type="HOGENOM" id="CLU_010780_0_0_1"/>
<dbReference type="KEGG" id="act:ACLA_011170"/>
<feature type="compositionally biased region" description="Low complexity" evidence="1">
    <location>
        <begin position="473"/>
        <end position="491"/>
    </location>
</feature>
<feature type="compositionally biased region" description="Basic and acidic residues" evidence="1">
    <location>
        <begin position="807"/>
        <end position="816"/>
    </location>
</feature>
<dbReference type="GeneID" id="4706840"/>
<feature type="transmembrane region" description="Helical" evidence="2">
    <location>
        <begin position="6"/>
        <end position="30"/>
    </location>
</feature>
<reference evidence="3 4" key="1">
    <citation type="journal article" date="2008" name="PLoS Genet.">
        <title>Genomic islands in the pathogenic filamentous fungus Aspergillus fumigatus.</title>
        <authorList>
            <person name="Fedorova N.D."/>
            <person name="Khaldi N."/>
            <person name="Joardar V.S."/>
            <person name="Maiti R."/>
            <person name="Amedeo P."/>
            <person name="Anderson M.J."/>
            <person name="Crabtree J."/>
            <person name="Silva J.C."/>
            <person name="Badger J.H."/>
            <person name="Albarraq A."/>
            <person name="Angiuoli S."/>
            <person name="Bussey H."/>
            <person name="Bowyer P."/>
            <person name="Cotty P.J."/>
            <person name="Dyer P.S."/>
            <person name="Egan A."/>
            <person name="Galens K."/>
            <person name="Fraser-Liggett C.M."/>
            <person name="Haas B.J."/>
            <person name="Inman J.M."/>
            <person name="Kent R."/>
            <person name="Lemieux S."/>
            <person name="Malavazi I."/>
            <person name="Orvis J."/>
            <person name="Roemer T."/>
            <person name="Ronning C.M."/>
            <person name="Sundaram J.P."/>
            <person name="Sutton G."/>
            <person name="Turner G."/>
            <person name="Venter J.C."/>
            <person name="White O.R."/>
            <person name="Whitty B.R."/>
            <person name="Youngman P."/>
            <person name="Wolfe K.H."/>
            <person name="Goldman G.H."/>
            <person name="Wortman J.R."/>
            <person name="Jiang B."/>
            <person name="Denning D.W."/>
            <person name="Nierman W.C."/>
        </authorList>
    </citation>
    <scope>NUCLEOTIDE SEQUENCE [LARGE SCALE GENOMIC DNA]</scope>
    <source>
        <strain evidence="4">ATCC 1007 / CBS 513.65 / DSM 816 / NCTC 3887 / NRRL 1</strain>
    </source>
</reference>
<sequence>MPALTTVLAVAAVCAALFIVSVVVGTLVWVKARRERRALAAAGVARGRYARSLQAFEADTATSLSREEGSALRLYGQLPYGRPNEWGLLASRESLLHSPIDSETSSQFTEKARSLRRSLSLSRSRSTRQLKGLIRPRPTGPLAPLAEAAEKSSDKIAGPKDHVSLSAIEGVLELPTETTPRQTPEKEDDRINMQPCIRPMSAAVPSIHIRERSGNLFPLLEMEDYRGGFEQSQSRVRGGSITNQTAGAMPQQPVPPPPSAYPPNRFRLSKNDSMRHSSLSLETADSSILDENLRTSTGMDSNFTSPALPPCPTFAPFSANDVGRTEFERRGFAALNPALPIPFTFPGSTATREDPRLEPSRSSPRRSMTARHPSHTERASPPPRRSGSVCSSQSRREIASMPYLDPSMTPQLNATSENPSMLLSLNQMHRHSMYASRDRDVDPFFGGLAISSTSINISHTPGRRASSLYVPEASAPGASSASKPPLASALKNGNGPRKGHKRQNCVRISIHPPITFGGPAFSPTVEEPEEVEDLDNHRNEASNLAGFNFSTIRPTISSSSGSKHSSYDSQKARLRATDVSSTPYGSPTKKRKHNRTDSNDCFLSPAGSDKTLPEIVTSLPNTSDGTLSQTPSPEKTIPLWMLPAHADSPTTRENVSPPQNSRRRSAVKGPRTQPGGAASNNTRAAAPLDDSEAASTQSGSPEGRFRPSSRPHSGSREAFKSDNPSQNEDFNSASQESRTSSEADSRRNSASQKPPDDLACGVHKTMSTRSGNMVTIWEDTEHKTKRAQAKYPASSPRKSRQKGSQKAKSDDRDSHKSSQRTSRQGITTPTGKTIGLGIGAATPGSLYDGDGFLKE</sequence>
<dbReference type="AlphaFoldDB" id="A1CAC2"/>
<feature type="region of interest" description="Disordered" evidence="1">
    <location>
        <begin position="338"/>
        <end position="395"/>
    </location>
</feature>
<dbReference type="RefSeq" id="XP_001274116.1">
    <property type="nucleotide sequence ID" value="XM_001274115.1"/>
</dbReference>
<feature type="compositionally biased region" description="Polar residues" evidence="1">
    <location>
        <begin position="618"/>
        <end position="633"/>
    </location>
</feature>
<proteinExistence type="predicted"/>
<feature type="compositionally biased region" description="Low complexity" evidence="1">
    <location>
        <begin position="557"/>
        <end position="569"/>
    </location>
</feature>
<feature type="region of interest" description="Disordered" evidence="1">
    <location>
        <begin position="551"/>
        <end position="635"/>
    </location>
</feature>
<keyword evidence="2" id="KW-0812">Transmembrane</keyword>
<feature type="compositionally biased region" description="Polar residues" evidence="1">
    <location>
        <begin position="819"/>
        <end position="831"/>
    </location>
</feature>
<protein>
    <submittedName>
        <fullName evidence="3">Uncharacterized protein</fullName>
    </submittedName>
</protein>
<dbReference type="OrthoDB" id="3546893at2759"/>
<feature type="region of interest" description="Disordered" evidence="1">
    <location>
        <begin position="118"/>
        <end position="188"/>
    </location>
</feature>
<keyword evidence="4" id="KW-1185">Reference proteome</keyword>
<evidence type="ECO:0000256" key="2">
    <source>
        <dbReference type="SAM" id="Phobius"/>
    </source>
</evidence>
<keyword evidence="2" id="KW-0472">Membrane</keyword>
<feature type="compositionally biased region" description="Polar residues" evidence="1">
    <location>
        <begin position="722"/>
        <end position="738"/>
    </location>
</feature>
<feature type="compositionally biased region" description="Polar residues" evidence="1">
    <location>
        <begin position="648"/>
        <end position="660"/>
    </location>
</feature>
<name>A1CAC2_ASPCL</name>
<feature type="compositionally biased region" description="Basic and acidic residues" evidence="1">
    <location>
        <begin position="148"/>
        <end position="163"/>
    </location>
</feature>
<dbReference type="Proteomes" id="UP000006701">
    <property type="component" value="Unassembled WGS sequence"/>
</dbReference>
<gene>
    <name evidence="3" type="ORF">ACLA_011170</name>
</gene>
<evidence type="ECO:0000313" key="4">
    <source>
        <dbReference type="Proteomes" id="UP000006701"/>
    </source>
</evidence>
<evidence type="ECO:0000256" key="1">
    <source>
        <dbReference type="SAM" id="MobiDB-lite"/>
    </source>
</evidence>
<dbReference type="OMA" id="HPPITFG"/>
<feature type="region of interest" description="Disordered" evidence="1">
    <location>
        <begin position="473"/>
        <end position="501"/>
    </location>
</feature>
<organism evidence="3 4">
    <name type="scientific">Aspergillus clavatus (strain ATCC 1007 / CBS 513.65 / DSM 816 / NCTC 3887 / NRRL 1 / QM 1276 / 107)</name>
    <dbReference type="NCBI Taxonomy" id="344612"/>
    <lineage>
        <taxon>Eukaryota</taxon>
        <taxon>Fungi</taxon>
        <taxon>Dikarya</taxon>
        <taxon>Ascomycota</taxon>
        <taxon>Pezizomycotina</taxon>
        <taxon>Eurotiomycetes</taxon>
        <taxon>Eurotiomycetidae</taxon>
        <taxon>Eurotiales</taxon>
        <taxon>Aspergillaceae</taxon>
        <taxon>Aspergillus</taxon>
        <taxon>Aspergillus subgen. Fumigati</taxon>
    </lineage>
</organism>
<feature type="region of interest" description="Disordered" evidence="1">
    <location>
        <begin position="647"/>
        <end position="855"/>
    </location>
</feature>
<accession>A1CAC2</accession>
<evidence type="ECO:0000313" key="3">
    <source>
        <dbReference type="EMBL" id="EAW12690.1"/>
    </source>
</evidence>
<dbReference type="VEuPathDB" id="FungiDB:ACLA_011170"/>
<dbReference type="EMBL" id="DS027049">
    <property type="protein sequence ID" value="EAW12690.1"/>
    <property type="molecule type" value="Genomic_DNA"/>
</dbReference>